<dbReference type="EMBL" id="CAXAMM010040229">
    <property type="protein sequence ID" value="CAK9091799.1"/>
    <property type="molecule type" value="Genomic_DNA"/>
</dbReference>
<protein>
    <recommendedName>
        <fullName evidence="6">Terminase small subunit</fullName>
    </recommendedName>
</protein>
<dbReference type="Proteomes" id="UP001642464">
    <property type="component" value="Unassembled WGS sequence"/>
</dbReference>
<sequence>MTSSTNKTPAADRPDLVSISDCADRLNKLGDPITRSGLSRYCKDHDLKRGKVKGIRGEAVDFDEVRKHRLGNFQREVMSGGVQIEEPLIERGDAPIDDVPPAAAEKPAQDPAKQKPGDVVSMDPHRREKNAKAELAELNLAKAKGELALISDIDAGLADAIANVRQLAVAQAKAAAHTAARELGLPPDQIRALQVSFKKFYRDLESRLIDDMAGLTAEAREPRSAARHRLDRLSDMATKIRNEQAAAAEGSA</sequence>
<evidence type="ECO:0000313" key="3">
    <source>
        <dbReference type="EMBL" id="CAK9091799.1"/>
    </source>
</evidence>
<comment type="caution">
    <text evidence="4">The sequence shown here is derived from an EMBL/GenBank/DDBJ whole genome shotgun (WGS) entry which is preliminary data.</text>
</comment>
<gene>
    <name evidence="2" type="ORF">SCF082_LOCUS37442</name>
    <name evidence="3" type="ORF">SCF082_LOCUS43224</name>
    <name evidence="4" type="ORF">SCF082_LOCUS48625</name>
</gene>
<keyword evidence="5" id="KW-1185">Reference proteome</keyword>
<proteinExistence type="predicted"/>
<accession>A0ABP0RUB7</accession>
<reference evidence="4 5" key="1">
    <citation type="submission" date="2024-02" db="EMBL/GenBank/DDBJ databases">
        <authorList>
            <person name="Chen Y."/>
            <person name="Shah S."/>
            <person name="Dougan E. K."/>
            <person name="Thang M."/>
            <person name="Chan C."/>
        </authorList>
    </citation>
    <scope>NUCLEOTIDE SEQUENCE [LARGE SCALE GENOMIC DNA]</scope>
</reference>
<organism evidence="4 5">
    <name type="scientific">Durusdinium trenchii</name>
    <dbReference type="NCBI Taxonomy" id="1381693"/>
    <lineage>
        <taxon>Eukaryota</taxon>
        <taxon>Sar</taxon>
        <taxon>Alveolata</taxon>
        <taxon>Dinophyceae</taxon>
        <taxon>Suessiales</taxon>
        <taxon>Symbiodiniaceae</taxon>
        <taxon>Durusdinium</taxon>
    </lineage>
</organism>
<name>A0ABP0RUB7_9DINO</name>
<feature type="region of interest" description="Disordered" evidence="1">
    <location>
        <begin position="92"/>
        <end position="126"/>
    </location>
</feature>
<evidence type="ECO:0000313" key="4">
    <source>
        <dbReference type="EMBL" id="CAK9104147.1"/>
    </source>
</evidence>
<dbReference type="EMBL" id="CAXAMM010042322">
    <property type="protein sequence ID" value="CAK9104147.1"/>
    <property type="molecule type" value="Genomic_DNA"/>
</dbReference>
<dbReference type="EMBL" id="CAXAMM010038191">
    <property type="protein sequence ID" value="CAK9078252.1"/>
    <property type="molecule type" value="Genomic_DNA"/>
</dbReference>
<evidence type="ECO:0000256" key="1">
    <source>
        <dbReference type="SAM" id="MobiDB-lite"/>
    </source>
</evidence>
<evidence type="ECO:0000313" key="5">
    <source>
        <dbReference type="Proteomes" id="UP001642464"/>
    </source>
</evidence>
<evidence type="ECO:0000313" key="2">
    <source>
        <dbReference type="EMBL" id="CAK9078252.1"/>
    </source>
</evidence>
<evidence type="ECO:0008006" key="6">
    <source>
        <dbReference type="Google" id="ProtNLM"/>
    </source>
</evidence>